<comment type="caution">
    <text evidence="2">The sequence shown here is derived from an EMBL/GenBank/DDBJ whole genome shotgun (WGS) entry which is preliminary data.</text>
</comment>
<protein>
    <recommendedName>
        <fullName evidence="4">GST C-terminal domain-containing protein</fullName>
    </recommendedName>
</protein>
<dbReference type="Proteomes" id="UP001500253">
    <property type="component" value="Unassembled WGS sequence"/>
</dbReference>
<feature type="region of interest" description="Disordered" evidence="1">
    <location>
        <begin position="14"/>
        <end position="36"/>
    </location>
</feature>
<dbReference type="InterPro" id="IPR036282">
    <property type="entry name" value="Glutathione-S-Trfase_C_sf"/>
</dbReference>
<evidence type="ECO:0000256" key="1">
    <source>
        <dbReference type="SAM" id="MobiDB-lite"/>
    </source>
</evidence>
<feature type="compositionally biased region" description="Basic residues" evidence="1">
    <location>
        <begin position="14"/>
        <end position="23"/>
    </location>
</feature>
<accession>A0ABN3FYU4</accession>
<gene>
    <name evidence="2" type="ORF">GCM10010246_26960</name>
</gene>
<evidence type="ECO:0000313" key="2">
    <source>
        <dbReference type="EMBL" id="GAA2340551.1"/>
    </source>
</evidence>
<sequence length="76" mass="8297">MAIIQQYIARHVNRRSHAGRLRRHSDPSSRVRPHPSGTLLGALDLLDGRLAGGPYALGDELTAPDVYRGHHAPAAR</sequence>
<reference evidence="2 3" key="1">
    <citation type="journal article" date="2019" name="Int. J. Syst. Evol. Microbiol.">
        <title>The Global Catalogue of Microorganisms (GCM) 10K type strain sequencing project: providing services to taxonomists for standard genome sequencing and annotation.</title>
        <authorList>
            <consortium name="The Broad Institute Genomics Platform"/>
            <consortium name="The Broad Institute Genome Sequencing Center for Infectious Disease"/>
            <person name="Wu L."/>
            <person name="Ma J."/>
        </authorList>
    </citation>
    <scope>NUCLEOTIDE SEQUENCE [LARGE SCALE GENOMIC DNA]</scope>
    <source>
        <strain evidence="2 3">JCM 4316</strain>
    </source>
</reference>
<name>A0ABN3FYU4_9ACTN</name>
<proteinExistence type="predicted"/>
<evidence type="ECO:0008006" key="4">
    <source>
        <dbReference type="Google" id="ProtNLM"/>
    </source>
</evidence>
<evidence type="ECO:0000313" key="3">
    <source>
        <dbReference type="Proteomes" id="UP001500253"/>
    </source>
</evidence>
<dbReference type="EMBL" id="BAAASD010000008">
    <property type="protein sequence ID" value="GAA2340551.1"/>
    <property type="molecule type" value="Genomic_DNA"/>
</dbReference>
<dbReference type="RefSeq" id="WP_346174706.1">
    <property type="nucleotide sequence ID" value="NZ_BAAASD010000008.1"/>
</dbReference>
<dbReference type="SUPFAM" id="SSF47616">
    <property type="entry name" value="GST C-terminal domain-like"/>
    <property type="match status" value="1"/>
</dbReference>
<keyword evidence="3" id="KW-1185">Reference proteome</keyword>
<organism evidence="2 3">
    <name type="scientific">Streptomyces cuspidosporus</name>
    <dbReference type="NCBI Taxonomy" id="66882"/>
    <lineage>
        <taxon>Bacteria</taxon>
        <taxon>Bacillati</taxon>
        <taxon>Actinomycetota</taxon>
        <taxon>Actinomycetes</taxon>
        <taxon>Kitasatosporales</taxon>
        <taxon>Streptomycetaceae</taxon>
        <taxon>Streptomyces</taxon>
    </lineage>
</organism>